<proteinExistence type="inferred from homology"/>
<dbReference type="EC" id="1.5.3.1" evidence="7"/>
<dbReference type="InterPro" id="IPR006076">
    <property type="entry name" value="FAD-dep_OxRdtase"/>
</dbReference>
<dbReference type="GO" id="GO:0050031">
    <property type="term" value="F:L-pipecolate oxidase activity"/>
    <property type="evidence" value="ECO:0007669"/>
    <property type="project" value="TreeGrafter"/>
</dbReference>
<dbReference type="GO" id="GO:0033514">
    <property type="term" value="P:L-lysine catabolic process to acetyl-CoA via L-pipecolate"/>
    <property type="evidence" value="ECO:0007669"/>
    <property type="project" value="TreeGrafter"/>
</dbReference>
<dbReference type="Pfam" id="PF01266">
    <property type="entry name" value="DAO"/>
    <property type="match status" value="1"/>
</dbReference>
<dbReference type="SUPFAM" id="SSF51905">
    <property type="entry name" value="FAD/NAD(P)-binding domain"/>
    <property type="match status" value="1"/>
</dbReference>
<dbReference type="NCBIfam" id="NF008425">
    <property type="entry name" value="PRK11259.1"/>
    <property type="match status" value="1"/>
</dbReference>
<reference evidence="7" key="1">
    <citation type="submission" date="2018-11" db="EMBL/GenBank/DDBJ databases">
        <authorList>
            <person name="Alioto T."/>
            <person name="Alioto T."/>
        </authorList>
    </citation>
    <scope>NUCLEOTIDE SEQUENCE</scope>
</reference>
<evidence type="ECO:0000256" key="4">
    <source>
        <dbReference type="ARBA" id="ARBA00022827"/>
    </source>
</evidence>
<comment type="cofactor">
    <cofactor evidence="1">
        <name>FAD</name>
        <dbReference type="ChEBI" id="CHEBI:57692"/>
    </cofactor>
</comment>
<name>A0A8B6DNJ9_MYTGA</name>
<evidence type="ECO:0000256" key="2">
    <source>
        <dbReference type="ARBA" id="ARBA00010989"/>
    </source>
</evidence>
<protein>
    <submittedName>
        <fullName evidence="7">Sarcosine oxidase / L-pipecolate oxidase</fullName>
        <ecNumber evidence="7">1.5.3.1</ecNumber>
    </submittedName>
</protein>
<dbReference type="AlphaFoldDB" id="A0A8B6DNJ9"/>
<dbReference type="GO" id="GO:0008115">
    <property type="term" value="F:sarcosine oxidase activity"/>
    <property type="evidence" value="ECO:0007669"/>
    <property type="project" value="UniProtKB-EC"/>
</dbReference>
<gene>
    <name evidence="7" type="ORF">MGAL_10B024385</name>
</gene>
<dbReference type="EMBL" id="UYJE01003792">
    <property type="protein sequence ID" value="VDI22427.1"/>
    <property type="molecule type" value="Genomic_DNA"/>
</dbReference>
<dbReference type="PANTHER" id="PTHR10961">
    <property type="entry name" value="PEROXISOMAL SARCOSINE OXIDASE"/>
    <property type="match status" value="1"/>
</dbReference>
<keyword evidence="3" id="KW-0285">Flavoprotein</keyword>
<feature type="domain" description="FAD dependent oxidoreductase" evidence="6">
    <location>
        <begin position="29"/>
        <end position="382"/>
    </location>
</feature>
<dbReference type="SUPFAM" id="SSF54373">
    <property type="entry name" value="FAD-linked reductases, C-terminal domain"/>
    <property type="match status" value="1"/>
</dbReference>
<keyword evidence="4" id="KW-0274">FAD</keyword>
<dbReference type="OrthoDB" id="424974at2759"/>
<comment type="similarity">
    <text evidence="2">Belongs to the MSOX/MTOX family.</text>
</comment>
<evidence type="ECO:0000259" key="6">
    <source>
        <dbReference type="Pfam" id="PF01266"/>
    </source>
</evidence>
<dbReference type="Gene3D" id="3.50.50.60">
    <property type="entry name" value="FAD/NAD(P)-binding domain"/>
    <property type="match status" value="1"/>
</dbReference>
<evidence type="ECO:0000256" key="1">
    <source>
        <dbReference type="ARBA" id="ARBA00001974"/>
    </source>
</evidence>
<accession>A0A8B6DNJ9</accession>
<dbReference type="InterPro" id="IPR045170">
    <property type="entry name" value="MTOX"/>
</dbReference>
<keyword evidence="8" id="KW-1185">Reference proteome</keyword>
<organism evidence="7 8">
    <name type="scientific">Mytilus galloprovincialis</name>
    <name type="common">Mediterranean mussel</name>
    <dbReference type="NCBI Taxonomy" id="29158"/>
    <lineage>
        <taxon>Eukaryota</taxon>
        <taxon>Metazoa</taxon>
        <taxon>Spiralia</taxon>
        <taxon>Lophotrochozoa</taxon>
        <taxon>Mollusca</taxon>
        <taxon>Bivalvia</taxon>
        <taxon>Autobranchia</taxon>
        <taxon>Pteriomorphia</taxon>
        <taxon>Mytilida</taxon>
        <taxon>Mytiloidea</taxon>
        <taxon>Mytilidae</taxon>
        <taxon>Mytilinae</taxon>
        <taxon>Mytilus</taxon>
    </lineage>
</organism>
<dbReference type="InterPro" id="IPR036188">
    <property type="entry name" value="FAD/NAD-bd_sf"/>
</dbReference>
<dbReference type="Proteomes" id="UP000596742">
    <property type="component" value="Unassembled WGS sequence"/>
</dbReference>
<evidence type="ECO:0000313" key="8">
    <source>
        <dbReference type="Proteomes" id="UP000596742"/>
    </source>
</evidence>
<dbReference type="PANTHER" id="PTHR10961:SF46">
    <property type="entry name" value="PEROXISOMAL SARCOSINE OXIDASE"/>
    <property type="match status" value="1"/>
</dbReference>
<keyword evidence="5 7" id="KW-0560">Oxidoreductase</keyword>
<sequence length="406" mass="45553">MLLRESFTTAEIYLDGNFLLTDDDEMIYDTIVVGAGIEGSATAYHLAKQGQKTLQLEQFPLPHNRGSSHGQSRITRKAYGPKEHYTVMMKEAFKLWEVLERESKTSVFRQTGMLTMGSTDNIFVNGTIQSLRKHNMAMDILDSAQAKARYPMVSFPDDFRFVLDHSGGILRADKALKAFQDQFQKFGGELHDGEPMVNIIPGDIITVQTTKGSYKCRSLVLTVGPWAQRILPAIGVHAPLKPMRINVCYWKERTKGEYGADKFPVFFQIPAIDGYEVYGLPSEEYPGHVKICLHAGPEIDPDNRDAVDDKWVIDKISEYVARHFPNLVPTPSIVETCIYTMLPDEDLILDTHPSWKNIIIGAGFSGHGFKLAPVVGKVLGELTMGKSPSYDLTPCKINRFFPKSKM</sequence>
<dbReference type="Gene3D" id="3.30.9.10">
    <property type="entry name" value="D-Amino Acid Oxidase, subunit A, domain 2"/>
    <property type="match status" value="1"/>
</dbReference>
<evidence type="ECO:0000256" key="3">
    <source>
        <dbReference type="ARBA" id="ARBA00022630"/>
    </source>
</evidence>
<evidence type="ECO:0000256" key="5">
    <source>
        <dbReference type="ARBA" id="ARBA00023002"/>
    </source>
</evidence>
<dbReference type="GO" id="GO:0005777">
    <property type="term" value="C:peroxisome"/>
    <property type="evidence" value="ECO:0007669"/>
    <property type="project" value="TreeGrafter"/>
</dbReference>
<evidence type="ECO:0000313" key="7">
    <source>
        <dbReference type="EMBL" id="VDI22427.1"/>
    </source>
</evidence>
<dbReference type="GO" id="GO:0050660">
    <property type="term" value="F:flavin adenine dinucleotide binding"/>
    <property type="evidence" value="ECO:0007669"/>
    <property type="project" value="InterPro"/>
</dbReference>
<comment type="caution">
    <text evidence="7">The sequence shown here is derived from an EMBL/GenBank/DDBJ whole genome shotgun (WGS) entry which is preliminary data.</text>
</comment>